<proteinExistence type="predicted"/>
<dbReference type="PATRIC" id="fig|1227486.3.peg.1226"/>
<dbReference type="RefSeq" id="WP_007344969.1">
    <property type="nucleotide sequence ID" value="NZ_AOIW01000042.1"/>
</dbReference>
<sequence length="465" mass="46571">MTASSPIPLDAFATELESFDSDAFAALVGETYAATADGVEVDPPRVTVSEGGRRTELLAVAAADRGVPDDSVDAVDAVVVASDSLDDLGPGLDAEVVTPADLRERLLYAVPPAEANAIADRLLGVPVRSEAYDGAAASDTDAADDDGAAASDTDAADDDGVTDIDGDESDGEGTATDDGAATGAVASGVTGGDTASLPTDRTTDDSSGDPRARDRSNAAVPSGEATAAESATTGAPNERRSPRTVLAAVAVAALLVAAAGAGFAAGTAGITELGGVAGVGDDGTTDPSATDSDATGSTNGSDGGTEGSGDDAGNTVSVADGDPTGEAERNTALSPTCERSALQVVQIQMNALRYNDNATNDGIRTLRAFASPRNKELVGSTGEYVELFETEQYGPMLTYDTAQYSVPEISDGTAEVEVVIRENGSVTGRYEFRLVRVGGGSGDTDSALGDVDDCWMTDAVAASTA</sequence>
<dbReference type="PANTHER" id="PTHR35716">
    <property type="entry name" value="OS05G0574700 PROTEIN-RELATED"/>
    <property type="match status" value="1"/>
</dbReference>
<dbReference type="Proteomes" id="UP000011572">
    <property type="component" value="Unassembled WGS sequence"/>
</dbReference>
<organism evidence="2 3">
    <name type="scientific">Halorubrum distributum JCM 10247</name>
    <dbReference type="NCBI Taxonomy" id="1227486"/>
    <lineage>
        <taxon>Archaea</taxon>
        <taxon>Methanobacteriati</taxon>
        <taxon>Methanobacteriota</taxon>
        <taxon>Stenosarchaea group</taxon>
        <taxon>Halobacteria</taxon>
        <taxon>Halobacteriales</taxon>
        <taxon>Haloferacaceae</taxon>
        <taxon>Halorubrum</taxon>
        <taxon>Halorubrum distributum group</taxon>
    </lineage>
</organism>
<evidence type="ECO:0000313" key="3">
    <source>
        <dbReference type="Proteomes" id="UP000011572"/>
    </source>
</evidence>
<comment type="caution">
    <text evidence="2">The sequence shown here is derived from an EMBL/GenBank/DDBJ whole genome shotgun (WGS) entry which is preliminary data.</text>
</comment>
<evidence type="ECO:0000313" key="2">
    <source>
        <dbReference type="EMBL" id="ELZ34146.1"/>
    </source>
</evidence>
<feature type="compositionally biased region" description="Basic and acidic residues" evidence="1">
    <location>
        <begin position="201"/>
        <end position="216"/>
    </location>
</feature>
<feature type="region of interest" description="Disordered" evidence="1">
    <location>
        <begin position="281"/>
        <end position="335"/>
    </location>
</feature>
<feature type="compositionally biased region" description="Low complexity" evidence="1">
    <location>
        <begin position="285"/>
        <end position="300"/>
    </location>
</feature>
<protein>
    <submittedName>
        <fullName evidence="2">Uncharacterized protein</fullName>
    </submittedName>
</protein>
<reference evidence="2 3" key="1">
    <citation type="journal article" date="2014" name="PLoS Genet.">
        <title>Phylogenetically driven sequencing of extremely halophilic archaea reveals strategies for static and dynamic osmo-response.</title>
        <authorList>
            <person name="Becker E.A."/>
            <person name="Seitzer P.M."/>
            <person name="Tritt A."/>
            <person name="Larsen D."/>
            <person name="Krusor M."/>
            <person name="Yao A.I."/>
            <person name="Wu D."/>
            <person name="Madern D."/>
            <person name="Eisen J.A."/>
            <person name="Darling A.E."/>
            <person name="Facciotti M.T."/>
        </authorList>
    </citation>
    <scope>NUCLEOTIDE SEQUENCE [LARGE SCALE GENOMIC DNA]</scope>
    <source>
        <strain evidence="2 3">JCM 10247</strain>
    </source>
</reference>
<dbReference type="AlphaFoldDB" id="M0DF74"/>
<accession>M0DF74</accession>
<evidence type="ECO:0000256" key="1">
    <source>
        <dbReference type="SAM" id="MobiDB-lite"/>
    </source>
</evidence>
<feature type="compositionally biased region" description="Low complexity" evidence="1">
    <location>
        <begin position="222"/>
        <end position="235"/>
    </location>
</feature>
<name>M0DF74_9EURY</name>
<dbReference type="EMBL" id="AOIW01000042">
    <property type="protein sequence ID" value="ELZ34146.1"/>
    <property type="molecule type" value="Genomic_DNA"/>
</dbReference>
<feature type="compositionally biased region" description="Low complexity" evidence="1">
    <location>
        <begin position="172"/>
        <end position="195"/>
    </location>
</feature>
<feature type="region of interest" description="Disordered" evidence="1">
    <location>
        <begin position="136"/>
        <end position="240"/>
    </location>
</feature>
<gene>
    <name evidence="2" type="ORF">C473_06534</name>
</gene>
<feature type="compositionally biased region" description="Acidic residues" evidence="1">
    <location>
        <begin position="154"/>
        <end position="171"/>
    </location>
</feature>